<dbReference type="AlphaFoldDB" id="A0A6J2YPY9"/>
<keyword evidence="1" id="KW-0175">Coiled coil</keyword>
<dbReference type="CTD" id="39810"/>
<dbReference type="InParanoid" id="A0A6J2YPY9"/>
<feature type="coiled-coil region" evidence="1">
    <location>
        <begin position="701"/>
        <end position="735"/>
    </location>
</feature>
<keyword evidence="3" id="KW-1185">Reference proteome</keyword>
<feature type="coiled-coil region" evidence="1">
    <location>
        <begin position="129"/>
        <end position="303"/>
    </location>
</feature>
<dbReference type="Proteomes" id="UP000504635">
    <property type="component" value="Unplaced"/>
</dbReference>
<feature type="coiled-coil region" evidence="1">
    <location>
        <begin position="347"/>
        <end position="440"/>
    </location>
</feature>
<feature type="region of interest" description="Disordered" evidence="2">
    <location>
        <begin position="562"/>
        <end position="586"/>
    </location>
</feature>
<dbReference type="GO" id="GO:0099518">
    <property type="term" value="P:vesicle cytoskeletal trafficking"/>
    <property type="evidence" value="ECO:0007669"/>
    <property type="project" value="TreeGrafter"/>
</dbReference>
<evidence type="ECO:0000256" key="1">
    <source>
        <dbReference type="SAM" id="Coils"/>
    </source>
</evidence>
<evidence type="ECO:0000313" key="3">
    <source>
        <dbReference type="Proteomes" id="UP000504635"/>
    </source>
</evidence>
<proteinExistence type="predicted"/>
<gene>
    <name evidence="4" type="primary">LOC115889072</name>
</gene>
<dbReference type="OrthoDB" id="5583482at2759"/>
<dbReference type="RefSeq" id="XP_030764850.1">
    <property type="nucleotide sequence ID" value="XM_030908990.1"/>
</dbReference>
<evidence type="ECO:0000313" key="4">
    <source>
        <dbReference type="RefSeq" id="XP_030764850.1"/>
    </source>
</evidence>
<dbReference type="PANTHER" id="PTHR18911">
    <property type="entry name" value="CTCL TUMOR ANTIGEN HD-CL-01"/>
    <property type="match status" value="1"/>
</dbReference>
<feature type="compositionally biased region" description="Low complexity" evidence="2">
    <location>
        <begin position="566"/>
        <end position="579"/>
    </location>
</feature>
<dbReference type="GO" id="GO:0005802">
    <property type="term" value="C:trans-Golgi network"/>
    <property type="evidence" value="ECO:0007669"/>
    <property type="project" value="TreeGrafter"/>
</dbReference>
<dbReference type="GO" id="GO:0031267">
    <property type="term" value="F:small GTPase binding"/>
    <property type="evidence" value="ECO:0007669"/>
    <property type="project" value="TreeGrafter"/>
</dbReference>
<dbReference type="GeneID" id="115889072"/>
<sequence length="739" mass="85458">MEDNTLSVVENCSHMLDHQSVLSQNLGLVKDVNENSHGIDKALPTENVVIVKYSDSAEQIQILPKSGTESSTVELNNDKTDSSIMEKTENTESTNVSNQKDFQPNIDVNEILEKILYQENVIEQNTEGLKVLEEKNKTLEGLKKDLEFKLENANKQKELAIKEKENMVIRYAVGEKNILKERQMKEQAEKKCKEFQKEIEFLQHKLQTMISEKARIGQMLDNKCYEHKNVQQELDKAKQDLNNLETKLKWNQNSLKTEMEAHKECQIKVEALSTKIQDSVNEIEQAKKNAEETIKNFMTSQENKAYVLDQQVKEQQALLILLRHEKSDRDQQIKTFQSELERLHSKQKDTIEENNNLSLKVQHLERERLENEQKLSELRGYQDQQRQDAANLQTKTVQFEQLKLQLKHEQEQLEVSNEQMSLLKQRNQELESDMESCRIREAELLLFTQQLTDKNVRLQSEFTTVETKVQQLTCEQGILKRQIKEQETKISMLSATLAEERTKLTSENECLKRNLEETQKKIEAAIQEIGDQKGENLVLKRKFDLNLREVNKELHHCRKKLEQYESNDSSSNTSSSSSTLNVNGHSQNSADIEQVKVIQPEPTIDKQTLIEHIVKLQRISAKKSEKIDFLEEHINTLVSEVQKKTKLLQGYVLREQSGTLTSNAMDNNKAKLAKLNGVMASMYSNKICDETLTLELSLDINRKLQAVLEDALLKNMTLKENVETLGSEIDRLNNLRKNS</sequence>
<protein>
    <submittedName>
        <fullName evidence="4">Coiled-coil domain-containing protein 186</fullName>
    </submittedName>
</protein>
<dbReference type="InterPro" id="IPR038830">
    <property type="entry name" value="CCDC186"/>
</dbReference>
<reference evidence="4" key="1">
    <citation type="submission" date="2025-08" db="UniProtKB">
        <authorList>
            <consortium name="RefSeq"/>
        </authorList>
    </citation>
    <scope>IDENTIFICATION</scope>
    <source>
        <tissue evidence="4">Gonads</tissue>
    </source>
</reference>
<evidence type="ECO:0000256" key="2">
    <source>
        <dbReference type="SAM" id="MobiDB-lite"/>
    </source>
</evidence>
<dbReference type="FunCoup" id="A0A6J2YPY9">
    <property type="interactions" value="1056"/>
</dbReference>
<dbReference type="PANTHER" id="PTHR18911:SF5">
    <property type="entry name" value="COILED-COIL DOMAIN-CONTAINING PROTEIN 186"/>
    <property type="match status" value="1"/>
</dbReference>
<accession>A0A6J2YPY9</accession>
<organism evidence="3 4">
    <name type="scientific">Sitophilus oryzae</name>
    <name type="common">Rice weevil</name>
    <name type="synonym">Curculio oryzae</name>
    <dbReference type="NCBI Taxonomy" id="7048"/>
    <lineage>
        <taxon>Eukaryota</taxon>
        <taxon>Metazoa</taxon>
        <taxon>Ecdysozoa</taxon>
        <taxon>Arthropoda</taxon>
        <taxon>Hexapoda</taxon>
        <taxon>Insecta</taxon>
        <taxon>Pterygota</taxon>
        <taxon>Neoptera</taxon>
        <taxon>Endopterygota</taxon>
        <taxon>Coleoptera</taxon>
        <taxon>Polyphaga</taxon>
        <taxon>Cucujiformia</taxon>
        <taxon>Curculionidae</taxon>
        <taxon>Dryophthorinae</taxon>
        <taxon>Sitophilus</taxon>
    </lineage>
</organism>
<dbReference type="KEGG" id="soy:115889072"/>
<name>A0A6J2YPY9_SITOR</name>